<evidence type="ECO:0000313" key="2">
    <source>
        <dbReference type="Proteomes" id="UP001431963"/>
    </source>
</evidence>
<proteinExistence type="predicted"/>
<evidence type="ECO:0000313" key="1">
    <source>
        <dbReference type="EMBL" id="MEH7827216.1"/>
    </source>
</evidence>
<accession>A0ABU8BR99</accession>
<dbReference type="EMBL" id="JBALHR010000002">
    <property type="protein sequence ID" value="MEH7827216.1"/>
    <property type="molecule type" value="Genomic_DNA"/>
</dbReference>
<protein>
    <submittedName>
        <fullName evidence="1">Uncharacterized protein</fullName>
    </submittedName>
</protein>
<comment type="caution">
    <text evidence="1">The sequence shown here is derived from an EMBL/GenBank/DDBJ whole genome shotgun (WGS) entry which is preliminary data.</text>
</comment>
<dbReference type="Proteomes" id="UP001431963">
    <property type="component" value="Unassembled WGS sequence"/>
</dbReference>
<name>A0ABU8BR99_9RHOB</name>
<organism evidence="1 2">
    <name type="scientific">Gemmobacter denitrificans</name>
    <dbReference type="NCBI Taxonomy" id="3123040"/>
    <lineage>
        <taxon>Bacteria</taxon>
        <taxon>Pseudomonadati</taxon>
        <taxon>Pseudomonadota</taxon>
        <taxon>Alphaproteobacteria</taxon>
        <taxon>Rhodobacterales</taxon>
        <taxon>Paracoccaceae</taxon>
        <taxon>Gemmobacter</taxon>
    </lineage>
</organism>
<keyword evidence="2" id="KW-1185">Reference proteome</keyword>
<gene>
    <name evidence="1" type="ORF">V6590_03570</name>
</gene>
<dbReference type="RefSeq" id="WP_335419664.1">
    <property type="nucleotide sequence ID" value="NZ_JBALHR010000002.1"/>
</dbReference>
<reference evidence="1" key="1">
    <citation type="submission" date="2024-02" db="EMBL/GenBank/DDBJ databases">
        <title>Genome sequences of strain Gemmobacter sp. JM10B15.</title>
        <authorList>
            <person name="Zhang M."/>
        </authorList>
    </citation>
    <scope>NUCLEOTIDE SEQUENCE</scope>
    <source>
        <strain evidence="1">JM10B15</strain>
    </source>
</reference>
<sequence>MGKAKLPPLTEGKTSGFHWAKKAAARAMPAKKFSVIEGKRVLKMLEEKGLKPLALEVAPDGGFRFEVAPLSGPISEPTENPWDAVL</sequence>